<sequence>MTDQFSRNFRGSKHQQLIQSLLDKLKQRGYIIHYSFFPKQQRFGYTDKNPQFYFPFLITFEDGEQWVIQSTTTYPRERMNGYQWNAFHIKQIDPNIKKAYVIYPDAAREDQVKSCIRYHQDIENKAIISALDGVISFADLYFLVEEKAFERFGVGARKDRQGKAFEKLLVDILEHPANLEIWNGEGDKDLGFNYPWFKKIISIYGAKAKEKLSFIEATDEIPDLPPKAGQRRGGKPKTDILVRLIFDSAPAETFTISSKRTSSDWVAIHQYSADTYIDVLGIAEDELKSALLELERVGAPTMIAPIYQQYITEQLPNYYERLAKWAYAGIGGEGDPATQMAEYFTIYKNETKELEISHLDDYIARILTEVEGQLGSPFRFTYTGTRGTNIQLRGKIL</sequence>
<evidence type="ECO:0000313" key="2">
    <source>
        <dbReference type="Proteomes" id="UP000284219"/>
    </source>
</evidence>
<gene>
    <name evidence="1" type="ORF">BEP19_10655</name>
</gene>
<dbReference type="Proteomes" id="UP000284219">
    <property type="component" value="Unassembled WGS sequence"/>
</dbReference>
<dbReference type="RefSeq" id="WP_170145363.1">
    <property type="nucleotide sequence ID" value="NZ_MCHY01000009.1"/>
</dbReference>
<dbReference type="GO" id="GO:0003677">
    <property type="term" value="F:DNA binding"/>
    <property type="evidence" value="ECO:0007669"/>
    <property type="project" value="InterPro"/>
</dbReference>
<dbReference type="AlphaFoldDB" id="A0A419SG00"/>
<dbReference type="SUPFAM" id="SSF52980">
    <property type="entry name" value="Restriction endonuclease-like"/>
    <property type="match status" value="1"/>
</dbReference>
<proteinExistence type="predicted"/>
<evidence type="ECO:0000313" key="1">
    <source>
        <dbReference type="EMBL" id="RKD22708.1"/>
    </source>
</evidence>
<reference evidence="1 2" key="1">
    <citation type="submission" date="2016-08" db="EMBL/GenBank/DDBJ databases">
        <title>Novel Firmicute Genomes.</title>
        <authorList>
            <person name="Poppleton D.I."/>
            <person name="Gribaldo S."/>
        </authorList>
    </citation>
    <scope>NUCLEOTIDE SEQUENCE [LARGE SCALE GENOMIC DNA]</scope>
    <source>
        <strain evidence="1 2">RAOx-1</strain>
    </source>
</reference>
<keyword evidence="2" id="KW-1185">Reference proteome</keyword>
<dbReference type="GO" id="GO:0009307">
    <property type="term" value="P:DNA restriction-modification system"/>
    <property type="evidence" value="ECO:0007669"/>
    <property type="project" value="InterPro"/>
</dbReference>
<dbReference type="EMBL" id="MCHY01000009">
    <property type="protein sequence ID" value="RKD22708.1"/>
    <property type="molecule type" value="Genomic_DNA"/>
</dbReference>
<dbReference type="Pfam" id="PF09208">
    <property type="entry name" value="Endonuc-MspI"/>
    <property type="match status" value="1"/>
</dbReference>
<name>A0A419SG00_9BACL</name>
<dbReference type="InterPro" id="IPR015291">
    <property type="entry name" value="Restrct_endonuc_II_MspI"/>
</dbReference>
<comment type="caution">
    <text evidence="1">The sequence shown here is derived from an EMBL/GenBank/DDBJ whole genome shotgun (WGS) entry which is preliminary data.</text>
</comment>
<organism evidence="1 2">
    <name type="scientific">Ammoniphilus oxalaticus</name>
    <dbReference type="NCBI Taxonomy" id="66863"/>
    <lineage>
        <taxon>Bacteria</taxon>
        <taxon>Bacillati</taxon>
        <taxon>Bacillota</taxon>
        <taxon>Bacilli</taxon>
        <taxon>Bacillales</taxon>
        <taxon>Paenibacillaceae</taxon>
        <taxon>Aneurinibacillus group</taxon>
        <taxon>Ammoniphilus</taxon>
    </lineage>
</organism>
<evidence type="ECO:0008006" key="3">
    <source>
        <dbReference type="Google" id="ProtNLM"/>
    </source>
</evidence>
<accession>A0A419SG00</accession>
<protein>
    <recommendedName>
        <fullName evidence="3">Restriction endonuclease</fullName>
    </recommendedName>
</protein>
<dbReference type="GO" id="GO:0009036">
    <property type="term" value="F:type II site-specific deoxyribonuclease activity"/>
    <property type="evidence" value="ECO:0007669"/>
    <property type="project" value="InterPro"/>
</dbReference>
<dbReference type="InterPro" id="IPR011335">
    <property type="entry name" value="Restrct_endonuc-II-like"/>
</dbReference>